<protein>
    <recommendedName>
        <fullName evidence="3">Rhodanese domain-containing protein</fullName>
    </recommendedName>
</protein>
<evidence type="ECO:0000313" key="5">
    <source>
        <dbReference type="Proteomes" id="UP001295423"/>
    </source>
</evidence>
<dbReference type="SMART" id="SM00450">
    <property type="entry name" value="RHOD"/>
    <property type="match status" value="2"/>
</dbReference>
<feature type="domain" description="Rhodanese" evidence="3">
    <location>
        <begin position="186"/>
        <end position="306"/>
    </location>
</feature>
<proteinExistence type="predicted"/>
<dbReference type="Gene3D" id="3.40.250.10">
    <property type="entry name" value="Rhodanese-like domain"/>
    <property type="match status" value="2"/>
</dbReference>
<dbReference type="PROSITE" id="PS50206">
    <property type="entry name" value="RHODANESE_3"/>
    <property type="match status" value="2"/>
</dbReference>
<gene>
    <name evidence="4" type="ORF">CYCCA115_LOCUS8083</name>
</gene>
<evidence type="ECO:0000256" key="1">
    <source>
        <dbReference type="ARBA" id="ARBA00022679"/>
    </source>
</evidence>
<feature type="domain" description="Rhodanese" evidence="3">
    <location>
        <begin position="22"/>
        <end position="141"/>
    </location>
</feature>
<dbReference type="InterPro" id="IPR036873">
    <property type="entry name" value="Rhodanese-like_dom_sf"/>
</dbReference>
<dbReference type="CDD" id="cd01449">
    <property type="entry name" value="TST_Repeat_2"/>
    <property type="match status" value="1"/>
</dbReference>
<dbReference type="InterPro" id="IPR045078">
    <property type="entry name" value="TST/MPST-like"/>
</dbReference>
<accession>A0AAD2CQ54</accession>
<dbReference type="Proteomes" id="UP001295423">
    <property type="component" value="Unassembled WGS sequence"/>
</dbReference>
<evidence type="ECO:0000313" key="4">
    <source>
        <dbReference type="EMBL" id="CAJ1942710.1"/>
    </source>
</evidence>
<dbReference type="AlphaFoldDB" id="A0AAD2CQ54"/>
<name>A0AAD2CQ54_9STRA</name>
<dbReference type="Pfam" id="PF00581">
    <property type="entry name" value="Rhodanese"/>
    <property type="match status" value="1"/>
</dbReference>
<dbReference type="GO" id="GO:0005739">
    <property type="term" value="C:mitochondrion"/>
    <property type="evidence" value="ECO:0007669"/>
    <property type="project" value="TreeGrafter"/>
</dbReference>
<keyword evidence="2" id="KW-0677">Repeat</keyword>
<sequence>MSTALNLGKVVPVPQAIELHSSNANVKFVDGSWFLKDRNGREEFQQGPRIAGATFFDIDDIATKYDSGLKHMMPSKKLFSAAMDAMGISNEDHLVIYASKDCMFVHRSWFQIRNMGHPDNQCHFLDGSVEDWKNEGGPIEEEGTVPSNPIISVADLDLTKPTNYQAKDAMNILDMEDMKKQIELGDKADYDIVDARSADRFFGRVEEPRPGMRLGHMPGAKNIFFYDMLNPENPLQFKPKEEMEAIIQASGIDVTSNKKVVVSCGSGATACAVVAALELCGKSPEECYVYDGSWSEWGAVPDTPIVKEG</sequence>
<dbReference type="InterPro" id="IPR001763">
    <property type="entry name" value="Rhodanese-like_dom"/>
</dbReference>
<dbReference type="CDD" id="cd01448">
    <property type="entry name" value="TST_Repeat_1"/>
    <property type="match status" value="1"/>
</dbReference>
<dbReference type="SUPFAM" id="SSF52821">
    <property type="entry name" value="Rhodanese/Cell cycle control phosphatase"/>
    <property type="match status" value="2"/>
</dbReference>
<keyword evidence="1" id="KW-0808">Transferase</keyword>
<keyword evidence="5" id="KW-1185">Reference proteome</keyword>
<reference evidence="4" key="1">
    <citation type="submission" date="2023-08" db="EMBL/GenBank/DDBJ databases">
        <authorList>
            <person name="Audoor S."/>
            <person name="Bilcke G."/>
        </authorList>
    </citation>
    <scope>NUCLEOTIDE SEQUENCE</scope>
</reference>
<comment type="caution">
    <text evidence="4">The sequence shown here is derived from an EMBL/GenBank/DDBJ whole genome shotgun (WGS) entry which is preliminary data.</text>
</comment>
<organism evidence="4 5">
    <name type="scientific">Cylindrotheca closterium</name>
    <dbReference type="NCBI Taxonomy" id="2856"/>
    <lineage>
        <taxon>Eukaryota</taxon>
        <taxon>Sar</taxon>
        <taxon>Stramenopiles</taxon>
        <taxon>Ochrophyta</taxon>
        <taxon>Bacillariophyta</taxon>
        <taxon>Bacillariophyceae</taxon>
        <taxon>Bacillariophycidae</taxon>
        <taxon>Bacillariales</taxon>
        <taxon>Bacillariaceae</taxon>
        <taxon>Cylindrotheca</taxon>
    </lineage>
</organism>
<dbReference type="PANTHER" id="PTHR11364:SF27">
    <property type="entry name" value="SULFURTRANSFERASE"/>
    <property type="match status" value="1"/>
</dbReference>
<evidence type="ECO:0000259" key="3">
    <source>
        <dbReference type="PROSITE" id="PS50206"/>
    </source>
</evidence>
<dbReference type="GO" id="GO:0004792">
    <property type="term" value="F:thiosulfate-cyanide sulfurtransferase activity"/>
    <property type="evidence" value="ECO:0007669"/>
    <property type="project" value="TreeGrafter"/>
</dbReference>
<dbReference type="EMBL" id="CAKOGP040001112">
    <property type="protein sequence ID" value="CAJ1942710.1"/>
    <property type="molecule type" value="Genomic_DNA"/>
</dbReference>
<dbReference type="PANTHER" id="PTHR11364">
    <property type="entry name" value="THIOSULFATE SULFERTANSFERASE"/>
    <property type="match status" value="1"/>
</dbReference>
<evidence type="ECO:0000256" key="2">
    <source>
        <dbReference type="ARBA" id="ARBA00022737"/>
    </source>
</evidence>